<dbReference type="InterPro" id="IPR053134">
    <property type="entry name" value="RNA-dir_DNA_polymerase"/>
</dbReference>
<evidence type="ECO:0000313" key="2">
    <source>
        <dbReference type="EMBL" id="RDX60995.1"/>
    </source>
</evidence>
<proteinExistence type="predicted"/>
<name>A0A371E4N1_MUCPR</name>
<keyword evidence="3" id="KW-1185">Reference proteome</keyword>
<dbReference type="OrthoDB" id="1423731at2759"/>
<dbReference type="Pfam" id="PF00078">
    <property type="entry name" value="RVT_1"/>
    <property type="match status" value="1"/>
</dbReference>
<evidence type="ECO:0000313" key="3">
    <source>
        <dbReference type="Proteomes" id="UP000257109"/>
    </source>
</evidence>
<reference evidence="2" key="1">
    <citation type="submission" date="2018-05" db="EMBL/GenBank/DDBJ databases">
        <title>Draft genome of Mucuna pruriens seed.</title>
        <authorList>
            <person name="Nnadi N.E."/>
            <person name="Vos R."/>
            <person name="Hasami M.H."/>
            <person name="Devisetty U.K."/>
            <person name="Aguiy J.C."/>
        </authorList>
    </citation>
    <scope>NUCLEOTIDE SEQUENCE [LARGE SCALE GENOMIC DNA]</scope>
    <source>
        <strain evidence="2">JCA_2017</strain>
    </source>
</reference>
<dbReference type="Proteomes" id="UP000257109">
    <property type="component" value="Unassembled WGS sequence"/>
</dbReference>
<protein>
    <recommendedName>
        <fullName evidence="1">Reverse transcriptase domain-containing protein</fullName>
    </recommendedName>
</protein>
<dbReference type="SUPFAM" id="SSF56672">
    <property type="entry name" value="DNA/RNA polymerases"/>
    <property type="match status" value="1"/>
</dbReference>
<dbReference type="Gene3D" id="3.10.10.10">
    <property type="entry name" value="HIV Type 1 Reverse Transcriptase, subunit A, domain 1"/>
    <property type="match status" value="1"/>
</dbReference>
<dbReference type="InterPro" id="IPR043128">
    <property type="entry name" value="Rev_trsase/Diguanyl_cyclase"/>
</dbReference>
<dbReference type="InterPro" id="IPR043502">
    <property type="entry name" value="DNA/RNA_pol_sf"/>
</dbReference>
<dbReference type="EMBL" id="QJKJ01016430">
    <property type="protein sequence ID" value="RDX60995.1"/>
    <property type="molecule type" value="Genomic_DNA"/>
</dbReference>
<feature type="domain" description="Reverse transcriptase" evidence="1">
    <location>
        <begin position="2"/>
        <end position="104"/>
    </location>
</feature>
<evidence type="ECO:0000259" key="1">
    <source>
        <dbReference type="Pfam" id="PF00078"/>
    </source>
</evidence>
<dbReference type="CDD" id="cd01647">
    <property type="entry name" value="RT_LTR"/>
    <property type="match status" value="1"/>
</dbReference>
<gene>
    <name evidence="2" type="ORF">CR513_60818</name>
</gene>
<comment type="caution">
    <text evidence="2">The sequence shown here is derived from an EMBL/GenBank/DDBJ whole genome shotgun (WGS) entry which is preliminary data.</text>
</comment>
<feature type="non-terminal residue" evidence="2">
    <location>
        <position position="1"/>
    </location>
</feature>
<sequence length="127" mass="14449">MVKKANGKWRMRIDYTDLNKACPKDPYPLPSIDCLVDGVSSFALLSFMDAYSSYNQIRMHPQDEEKIAFITDIGAFCYKVMSFSLKNAEVTYQRLMGKIFKDVIGIGYFQGGQLYKVDPGHSKTKDP</sequence>
<dbReference type="PANTHER" id="PTHR24559:SF444">
    <property type="entry name" value="REVERSE TRANSCRIPTASE DOMAIN-CONTAINING PROTEIN"/>
    <property type="match status" value="1"/>
</dbReference>
<organism evidence="2 3">
    <name type="scientific">Mucuna pruriens</name>
    <name type="common">Velvet bean</name>
    <name type="synonym">Dolichos pruriens</name>
    <dbReference type="NCBI Taxonomy" id="157652"/>
    <lineage>
        <taxon>Eukaryota</taxon>
        <taxon>Viridiplantae</taxon>
        <taxon>Streptophyta</taxon>
        <taxon>Embryophyta</taxon>
        <taxon>Tracheophyta</taxon>
        <taxon>Spermatophyta</taxon>
        <taxon>Magnoliopsida</taxon>
        <taxon>eudicotyledons</taxon>
        <taxon>Gunneridae</taxon>
        <taxon>Pentapetalae</taxon>
        <taxon>rosids</taxon>
        <taxon>fabids</taxon>
        <taxon>Fabales</taxon>
        <taxon>Fabaceae</taxon>
        <taxon>Papilionoideae</taxon>
        <taxon>50 kb inversion clade</taxon>
        <taxon>NPAAA clade</taxon>
        <taxon>indigoferoid/millettioid clade</taxon>
        <taxon>Phaseoleae</taxon>
        <taxon>Mucuna</taxon>
    </lineage>
</organism>
<dbReference type="Gene3D" id="3.30.70.270">
    <property type="match status" value="1"/>
</dbReference>
<dbReference type="InterPro" id="IPR000477">
    <property type="entry name" value="RT_dom"/>
</dbReference>
<accession>A0A371E4N1</accession>
<dbReference type="AlphaFoldDB" id="A0A371E4N1"/>
<dbReference type="PANTHER" id="PTHR24559">
    <property type="entry name" value="TRANSPOSON TY3-I GAG-POL POLYPROTEIN"/>
    <property type="match status" value="1"/>
</dbReference>